<comment type="caution">
    <text evidence="1">The sequence shown here is derived from an EMBL/GenBank/DDBJ whole genome shotgun (WGS) entry which is preliminary data.</text>
</comment>
<keyword evidence="2" id="KW-1185">Reference proteome</keyword>
<proteinExistence type="predicted"/>
<dbReference type="Proteomes" id="UP001597365">
    <property type="component" value="Unassembled WGS sequence"/>
</dbReference>
<keyword evidence="1" id="KW-0378">Hydrolase</keyword>
<evidence type="ECO:0000313" key="2">
    <source>
        <dbReference type="Proteomes" id="UP001597365"/>
    </source>
</evidence>
<reference evidence="2" key="1">
    <citation type="journal article" date="2019" name="Int. J. Syst. Evol. Microbiol.">
        <title>The Global Catalogue of Microorganisms (GCM) 10K type strain sequencing project: providing services to taxonomists for standard genome sequencing and annotation.</title>
        <authorList>
            <consortium name="The Broad Institute Genomics Platform"/>
            <consortium name="The Broad Institute Genome Sequencing Center for Infectious Disease"/>
            <person name="Wu L."/>
            <person name="Ma J."/>
        </authorList>
    </citation>
    <scope>NUCLEOTIDE SEQUENCE [LARGE SCALE GENOMIC DNA]</scope>
    <source>
        <strain evidence="2">CGMCC 4.7455</strain>
    </source>
</reference>
<dbReference type="EMBL" id="JBHUFU010000022">
    <property type="protein sequence ID" value="MFD1832966.1"/>
    <property type="molecule type" value="Genomic_DNA"/>
</dbReference>
<organism evidence="1 2">
    <name type="scientific">Streptomyces desertarenae</name>
    <dbReference type="NCBI Taxonomy" id="2666184"/>
    <lineage>
        <taxon>Bacteria</taxon>
        <taxon>Bacillati</taxon>
        <taxon>Actinomycetota</taxon>
        <taxon>Actinomycetes</taxon>
        <taxon>Kitasatosporales</taxon>
        <taxon>Streptomycetaceae</taxon>
        <taxon>Streptomyces</taxon>
    </lineage>
</organism>
<gene>
    <name evidence="1" type="ORF">ACFSJS_25455</name>
</gene>
<accession>A0ABW4PU78</accession>
<name>A0ABW4PU78_9ACTN</name>
<dbReference type="Gene3D" id="3.40.50.1820">
    <property type="entry name" value="alpha/beta hydrolase"/>
    <property type="match status" value="1"/>
</dbReference>
<dbReference type="InterPro" id="IPR029058">
    <property type="entry name" value="AB_hydrolase_fold"/>
</dbReference>
<dbReference type="GO" id="GO:0016787">
    <property type="term" value="F:hydrolase activity"/>
    <property type="evidence" value="ECO:0007669"/>
    <property type="project" value="UniProtKB-KW"/>
</dbReference>
<sequence length="250" mass="26298">MNGTEVTEERGVVYDEADGKLSDVHRPARPPAGGAPIVLLWHGRGPDERDVLAPLAREAAGLGLVVVVPDWRPDAADGGLRHLRASARFARERAGELGGDADRIVSAGWSLGAYVAMSAAVRPELLDGVRPTAVVGIAGKYLWERPESGLRDLRDELAATSVDPVPVHLVHGTADDIAAVHHSRDFVPVLDRWGWPVDLTETDADHAGVLGAEYAPGRGRCVPTRNASALAAGRTTARVLARAAGLPAPG</sequence>
<dbReference type="RefSeq" id="WP_380904380.1">
    <property type="nucleotide sequence ID" value="NZ_JBHUFU010000022.1"/>
</dbReference>
<dbReference type="SUPFAM" id="SSF53474">
    <property type="entry name" value="alpha/beta-Hydrolases"/>
    <property type="match status" value="1"/>
</dbReference>
<protein>
    <submittedName>
        <fullName evidence="1">Alpha/beta hydrolase</fullName>
    </submittedName>
</protein>
<evidence type="ECO:0000313" key="1">
    <source>
        <dbReference type="EMBL" id="MFD1832966.1"/>
    </source>
</evidence>